<evidence type="ECO:0000313" key="3">
    <source>
        <dbReference type="Proteomes" id="UP000187209"/>
    </source>
</evidence>
<comment type="caution">
    <text evidence="2">The sequence shown here is derived from an EMBL/GenBank/DDBJ whole genome shotgun (WGS) entry which is preliminary data.</text>
</comment>
<organism evidence="2 3">
    <name type="scientific">Stentor coeruleus</name>
    <dbReference type="NCBI Taxonomy" id="5963"/>
    <lineage>
        <taxon>Eukaryota</taxon>
        <taxon>Sar</taxon>
        <taxon>Alveolata</taxon>
        <taxon>Ciliophora</taxon>
        <taxon>Postciliodesmatophora</taxon>
        <taxon>Heterotrichea</taxon>
        <taxon>Heterotrichida</taxon>
        <taxon>Stentoridae</taxon>
        <taxon>Stentor</taxon>
    </lineage>
</organism>
<evidence type="ECO:0000313" key="2">
    <source>
        <dbReference type="EMBL" id="OMJ74534.1"/>
    </source>
</evidence>
<gene>
    <name evidence="2" type="ORF">SteCoe_26536</name>
</gene>
<dbReference type="AlphaFoldDB" id="A0A1R2BCQ4"/>
<feature type="compositionally biased region" description="Basic and acidic residues" evidence="1">
    <location>
        <begin position="196"/>
        <end position="248"/>
    </location>
</feature>
<protein>
    <submittedName>
        <fullName evidence="2">Uncharacterized protein</fullName>
    </submittedName>
</protein>
<feature type="region of interest" description="Disordered" evidence="1">
    <location>
        <begin position="196"/>
        <end position="253"/>
    </location>
</feature>
<accession>A0A1R2BCQ4</accession>
<evidence type="ECO:0000256" key="1">
    <source>
        <dbReference type="SAM" id="MobiDB-lite"/>
    </source>
</evidence>
<sequence length="364" mass="41563">MLILLMIALQSHSYQIKLCSAVSLFGASCDQKCIKKAAPGNDSLSLKYSCLNSHSNFIDCLIHSGNSIESSLPVISSCFSKEDLEKVESFVQILQKQSYCLNYFTLKLLIEDWNLFEKNKEYLGYTIKEISTDECKIKTYKFSRLLAEHIAGKIVMGDIRELIEMLLDEFCEKDEALIEKLKEAEEIREKERIKMENNEKSKEKKEEKKEKEKEKKEERSDSKKGRNDMNYDDSKTNKSYDKSKKNEEPLSEENSNYDAYVSHIYGILNNSGNYIYCAVNRIDSNIPISQLKGILPDEIIKILKQYLPLAKKLIGTNLYECSATMNLGIDLAISALLLSKKEYGKAAAGFTGGFNDFYSGEKQE</sequence>
<name>A0A1R2BCQ4_9CILI</name>
<proteinExistence type="predicted"/>
<reference evidence="2 3" key="1">
    <citation type="submission" date="2016-11" db="EMBL/GenBank/DDBJ databases">
        <title>The macronuclear genome of Stentor coeruleus: a giant cell with tiny introns.</title>
        <authorList>
            <person name="Slabodnick M."/>
            <person name="Ruby J.G."/>
            <person name="Reiff S.B."/>
            <person name="Swart E.C."/>
            <person name="Gosai S."/>
            <person name="Prabakaran S."/>
            <person name="Witkowska E."/>
            <person name="Larue G.E."/>
            <person name="Fisher S."/>
            <person name="Freeman R.M."/>
            <person name="Gunawardena J."/>
            <person name="Chu W."/>
            <person name="Stover N.A."/>
            <person name="Gregory B.D."/>
            <person name="Nowacki M."/>
            <person name="Derisi J."/>
            <person name="Roy S.W."/>
            <person name="Marshall W.F."/>
            <person name="Sood P."/>
        </authorList>
    </citation>
    <scope>NUCLEOTIDE SEQUENCE [LARGE SCALE GENOMIC DNA]</scope>
    <source>
        <strain evidence="2">WM001</strain>
    </source>
</reference>
<dbReference type="EMBL" id="MPUH01000745">
    <property type="protein sequence ID" value="OMJ74534.1"/>
    <property type="molecule type" value="Genomic_DNA"/>
</dbReference>
<dbReference type="Proteomes" id="UP000187209">
    <property type="component" value="Unassembled WGS sequence"/>
</dbReference>
<keyword evidence="3" id="KW-1185">Reference proteome</keyword>